<keyword evidence="3" id="KW-1185">Reference proteome</keyword>
<dbReference type="InterPro" id="IPR023614">
    <property type="entry name" value="Porin_dom_sf"/>
</dbReference>
<proteinExistence type="inferred from homology"/>
<protein>
    <submittedName>
        <fullName evidence="2">Uncharacterized protein</fullName>
    </submittedName>
</protein>
<comment type="similarity">
    <text evidence="1">Belongs to the eukaryotic mitochondrial porin (TC 1.B.8.1) family.</text>
</comment>
<dbReference type="EMBL" id="JACGCM010002763">
    <property type="protein sequence ID" value="KAF6136084.1"/>
    <property type="molecule type" value="Genomic_DNA"/>
</dbReference>
<name>A0A7J7L0M2_9MAGN</name>
<gene>
    <name evidence="2" type="ORF">GIB67_000488</name>
</gene>
<dbReference type="GO" id="GO:0008308">
    <property type="term" value="F:voltage-gated monoatomic anion channel activity"/>
    <property type="evidence" value="ECO:0007669"/>
    <property type="project" value="InterPro"/>
</dbReference>
<dbReference type="Proteomes" id="UP000541444">
    <property type="component" value="Unassembled WGS sequence"/>
</dbReference>
<accession>A0A7J7L0M2</accession>
<dbReference type="InterPro" id="IPR001925">
    <property type="entry name" value="Porin_Euk"/>
</dbReference>
<dbReference type="AlphaFoldDB" id="A0A7J7L0M2"/>
<dbReference type="Gene3D" id="2.40.160.10">
    <property type="entry name" value="Porin"/>
    <property type="match status" value="1"/>
</dbReference>
<comment type="caution">
    <text evidence="2">The sequence shown here is derived from an EMBL/GenBank/DDBJ whole genome shotgun (WGS) entry which is preliminary data.</text>
</comment>
<reference evidence="2 3" key="1">
    <citation type="journal article" date="2020" name="IScience">
        <title>Genome Sequencing of the Endangered Kingdonia uniflora (Circaeasteraceae, Ranunculales) Reveals Potential Mechanisms of Evolutionary Specialization.</title>
        <authorList>
            <person name="Sun Y."/>
            <person name="Deng T."/>
            <person name="Zhang A."/>
            <person name="Moore M.J."/>
            <person name="Landis J.B."/>
            <person name="Lin N."/>
            <person name="Zhang H."/>
            <person name="Zhang X."/>
            <person name="Huang J."/>
            <person name="Zhang X."/>
            <person name="Sun H."/>
            <person name="Wang H."/>
        </authorList>
    </citation>
    <scope>NUCLEOTIDE SEQUENCE [LARGE SCALE GENOMIC DNA]</scope>
    <source>
        <strain evidence="2">TB1705</strain>
        <tissue evidence="2">Leaf</tissue>
    </source>
</reference>
<dbReference type="Pfam" id="PF01459">
    <property type="entry name" value="Porin_3"/>
    <property type="match status" value="1"/>
</dbReference>
<evidence type="ECO:0000256" key="1">
    <source>
        <dbReference type="ARBA" id="ARBA00009624"/>
    </source>
</evidence>
<dbReference type="PANTHER" id="PTHR11743:SF27">
    <property type="entry name" value="MITOCHONDRIAL OUTER MEMBRANE PROTEIN PORIN 4"/>
    <property type="match status" value="1"/>
</dbReference>
<dbReference type="PANTHER" id="PTHR11743">
    <property type="entry name" value="VOLTAGE-DEPENDENT ANION-SELECTIVE CHANNEL"/>
    <property type="match status" value="1"/>
</dbReference>
<dbReference type="GO" id="GO:0005741">
    <property type="term" value="C:mitochondrial outer membrane"/>
    <property type="evidence" value="ECO:0007669"/>
    <property type="project" value="InterPro"/>
</dbReference>
<dbReference type="InterPro" id="IPR027246">
    <property type="entry name" value="Porin_Euk/Tom40"/>
</dbReference>
<evidence type="ECO:0000313" key="2">
    <source>
        <dbReference type="EMBL" id="KAF6136084.1"/>
    </source>
</evidence>
<evidence type="ECO:0000313" key="3">
    <source>
        <dbReference type="Proteomes" id="UP000541444"/>
    </source>
</evidence>
<dbReference type="OrthoDB" id="7827681at2759"/>
<organism evidence="2 3">
    <name type="scientific">Kingdonia uniflora</name>
    <dbReference type="NCBI Taxonomy" id="39325"/>
    <lineage>
        <taxon>Eukaryota</taxon>
        <taxon>Viridiplantae</taxon>
        <taxon>Streptophyta</taxon>
        <taxon>Embryophyta</taxon>
        <taxon>Tracheophyta</taxon>
        <taxon>Spermatophyta</taxon>
        <taxon>Magnoliopsida</taxon>
        <taxon>Ranunculales</taxon>
        <taxon>Circaeasteraceae</taxon>
        <taxon>Kingdonia</taxon>
    </lineage>
</organism>
<sequence>MGATSPTPFSDIGKQAKDFLTKDYNFDHRFTLTMLSDVGMGIIATGVKRDRLFVSNISTQYKSGSTIVDVKVDILTNVSTIVDVREIFPCTKAALSFEIPDHKSGKMFRREHFMILKQIQVLSQLDVQYRHPHAAIT</sequence>